<dbReference type="GO" id="GO:0019843">
    <property type="term" value="F:rRNA binding"/>
    <property type="evidence" value="ECO:0007669"/>
    <property type="project" value="UniProtKB-UniRule"/>
</dbReference>
<dbReference type="NCBIfam" id="TIGR01017">
    <property type="entry name" value="rpsD_bact"/>
    <property type="match status" value="1"/>
</dbReference>
<dbReference type="RefSeq" id="WP_089022793.1">
    <property type="nucleotide sequence ID" value="NZ_NIQC01000004.1"/>
</dbReference>
<evidence type="ECO:0000259" key="13">
    <source>
        <dbReference type="SMART" id="SM01390"/>
    </source>
</evidence>
<evidence type="ECO:0000256" key="7">
    <source>
        <dbReference type="ARBA" id="ARBA00023274"/>
    </source>
</evidence>
<dbReference type="GO" id="GO:0006412">
    <property type="term" value="P:translation"/>
    <property type="evidence" value="ECO:0007669"/>
    <property type="project" value="UniProtKB-UniRule"/>
</dbReference>
<comment type="function">
    <text evidence="1 10">With S5 and S12 plays an important role in translational accuracy.</text>
</comment>
<dbReference type="InterPro" id="IPR005709">
    <property type="entry name" value="Ribosomal_uS4_bac-type"/>
</dbReference>
<dbReference type="NCBIfam" id="NF003717">
    <property type="entry name" value="PRK05327.1"/>
    <property type="match status" value="1"/>
</dbReference>
<dbReference type="OrthoDB" id="9803672at2"/>
<evidence type="ECO:0000256" key="5">
    <source>
        <dbReference type="ARBA" id="ARBA00022884"/>
    </source>
</evidence>
<proteinExistence type="inferred from homology"/>
<evidence type="ECO:0000259" key="12">
    <source>
        <dbReference type="SMART" id="SM00363"/>
    </source>
</evidence>
<comment type="function">
    <text evidence="2 10">One of the primary rRNA binding proteins, it binds directly to 16S rRNA where it nucleates assembly of the body of the 30S subunit.</text>
</comment>
<evidence type="ECO:0000256" key="10">
    <source>
        <dbReference type="HAMAP-Rule" id="MF_01306"/>
    </source>
</evidence>
<dbReference type="FunFam" id="3.10.290.10:FF:000001">
    <property type="entry name" value="30S ribosomal protein S4"/>
    <property type="match status" value="1"/>
</dbReference>
<keyword evidence="6 10" id="KW-0689">Ribosomal protein</keyword>
<keyword evidence="15" id="KW-1185">Reference proteome</keyword>
<dbReference type="SMART" id="SM00363">
    <property type="entry name" value="S4"/>
    <property type="match status" value="1"/>
</dbReference>
<organism evidence="14 15">
    <name type="scientific">Natranaerobius trueperi</name>
    <dbReference type="NCBI Taxonomy" id="759412"/>
    <lineage>
        <taxon>Bacteria</taxon>
        <taxon>Bacillati</taxon>
        <taxon>Bacillota</taxon>
        <taxon>Clostridia</taxon>
        <taxon>Natranaerobiales</taxon>
        <taxon>Natranaerobiaceae</taxon>
        <taxon>Natranaerobius</taxon>
    </lineage>
</organism>
<dbReference type="HAMAP" id="MF_01306_B">
    <property type="entry name" value="Ribosomal_uS4_B"/>
    <property type="match status" value="1"/>
</dbReference>
<dbReference type="PANTHER" id="PTHR11831:SF4">
    <property type="entry name" value="SMALL RIBOSOMAL SUBUNIT PROTEIN US4M"/>
    <property type="match status" value="1"/>
</dbReference>
<dbReference type="Gene3D" id="1.10.1050.10">
    <property type="entry name" value="Ribosomal Protein S4 Delta 41, Chain A, domain 1"/>
    <property type="match status" value="1"/>
</dbReference>
<gene>
    <name evidence="10" type="primary">rpsD</name>
    <name evidence="14" type="ORF">CDO51_02865</name>
</gene>
<keyword evidence="5 10" id="KW-0694">RNA-binding</keyword>
<evidence type="ECO:0000256" key="1">
    <source>
        <dbReference type="ARBA" id="ARBA00003004"/>
    </source>
</evidence>
<evidence type="ECO:0000256" key="6">
    <source>
        <dbReference type="ARBA" id="ARBA00022980"/>
    </source>
</evidence>
<dbReference type="Pfam" id="PF00163">
    <property type="entry name" value="Ribosomal_S4"/>
    <property type="match status" value="1"/>
</dbReference>
<dbReference type="GO" id="GO:0015935">
    <property type="term" value="C:small ribosomal subunit"/>
    <property type="evidence" value="ECO:0007669"/>
    <property type="project" value="InterPro"/>
</dbReference>
<keyword evidence="4 10" id="KW-0699">rRNA-binding</keyword>
<dbReference type="InterPro" id="IPR018079">
    <property type="entry name" value="Ribosomal_uS4_CS"/>
</dbReference>
<dbReference type="FunFam" id="1.10.1050.10:FF:000001">
    <property type="entry name" value="30S ribosomal protein S4"/>
    <property type="match status" value="1"/>
</dbReference>
<accession>A0A226C087</accession>
<feature type="domain" description="RNA-binding S4" evidence="12">
    <location>
        <begin position="99"/>
        <end position="161"/>
    </location>
</feature>
<dbReference type="CDD" id="cd00165">
    <property type="entry name" value="S4"/>
    <property type="match status" value="1"/>
</dbReference>
<comment type="subunit">
    <text evidence="8 10">Part of the 30S ribosomal subunit. Contacts protein S5. The interaction surface between S4 and S5 is involved in control of translational fidelity.</text>
</comment>
<dbReference type="EMBL" id="NIQC01000004">
    <property type="protein sequence ID" value="OWZ84462.1"/>
    <property type="molecule type" value="Genomic_DNA"/>
</dbReference>
<evidence type="ECO:0000256" key="11">
    <source>
        <dbReference type="RuleBase" id="RU003699"/>
    </source>
</evidence>
<dbReference type="InterPro" id="IPR022801">
    <property type="entry name" value="Ribosomal_uS4"/>
</dbReference>
<dbReference type="AlphaFoldDB" id="A0A226C087"/>
<reference evidence="14 15" key="1">
    <citation type="submission" date="2017-06" db="EMBL/GenBank/DDBJ databases">
        <title>Draft Genome Sequence of Natranaerobius trueperi halophilic, alkalithermophilic bacteria from soda lakes.</title>
        <authorList>
            <person name="Zhao B."/>
        </authorList>
    </citation>
    <scope>NUCLEOTIDE SEQUENCE [LARGE SCALE GENOMIC DNA]</scope>
    <source>
        <strain evidence="14 15">DSM 18760</strain>
    </source>
</reference>
<protein>
    <recommendedName>
        <fullName evidence="9 10">Small ribosomal subunit protein uS4</fullName>
    </recommendedName>
</protein>
<evidence type="ECO:0000256" key="4">
    <source>
        <dbReference type="ARBA" id="ARBA00022730"/>
    </source>
</evidence>
<dbReference type="PANTHER" id="PTHR11831">
    <property type="entry name" value="30S 40S RIBOSOMAL PROTEIN"/>
    <property type="match status" value="1"/>
</dbReference>
<dbReference type="Proteomes" id="UP000214588">
    <property type="component" value="Unassembled WGS sequence"/>
</dbReference>
<evidence type="ECO:0000256" key="2">
    <source>
        <dbReference type="ARBA" id="ARBA00003866"/>
    </source>
</evidence>
<evidence type="ECO:0000256" key="3">
    <source>
        <dbReference type="ARBA" id="ARBA00007465"/>
    </source>
</evidence>
<evidence type="ECO:0000313" key="15">
    <source>
        <dbReference type="Proteomes" id="UP000214588"/>
    </source>
</evidence>
<dbReference type="PROSITE" id="PS00632">
    <property type="entry name" value="RIBOSOMAL_S4"/>
    <property type="match status" value="1"/>
</dbReference>
<dbReference type="PROSITE" id="PS50889">
    <property type="entry name" value="S4"/>
    <property type="match status" value="1"/>
</dbReference>
<dbReference type="InterPro" id="IPR001912">
    <property type="entry name" value="Ribosomal_uS4_N"/>
</dbReference>
<dbReference type="GO" id="GO:0042274">
    <property type="term" value="P:ribosomal small subunit biogenesis"/>
    <property type="evidence" value="ECO:0007669"/>
    <property type="project" value="TreeGrafter"/>
</dbReference>
<evidence type="ECO:0000313" key="14">
    <source>
        <dbReference type="EMBL" id="OWZ84462.1"/>
    </source>
</evidence>
<dbReference type="Gene3D" id="3.10.290.10">
    <property type="entry name" value="RNA-binding S4 domain"/>
    <property type="match status" value="1"/>
</dbReference>
<comment type="similarity">
    <text evidence="3 10 11">Belongs to the universal ribosomal protein uS4 family.</text>
</comment>
<dbReference type="GO" id="GO:0003735">
    <property type="term" value="F:structural constituent of ribosome"/>
    <property type="evidence" value="ECO:0007669"/>
    <property type="project" value="InterPro"/>
</dbReference>
<evidence type="ECO:0000256" key="8">
    <source>
        <dbReference type="ARBA" id="ARBA00025813"/>
    </source>
</evidence>
<dbReference type="SUPFAM" id="SSF55174">
    <property type="entry name" value="Alpha-L RNA-binding motif"/>
    <property type="match status" value="1"/>
</dbReference>
<name>A0A226C087_9FIRM</name>
<dbReference type="SMART" id="SM01390">
    <property type="entry name" value="Ribosomal_S4"/>
    <property type="match status" value="1"/>
</dbReference>
<feature type="domain" description="Small ribosomal subunit protein uS4 N-terminal" evidence="13">
    <location>
        <begin position="3"/>
        <end position="98"/>
    </location>
</feature>
<sequence length="209" mass="24358">MARYQGPVCRLCRREGSKLFLKGERCHTDKCAIDRKSYVPGQHGPTRRGKQSEYGMQLREKQKARRIYGVLENQFRKYFKEADRKKGITGETLLQLLETRLDNVVYRVGFASSRDEARQLVNHGHIIVNGRRVDVSSFEVKPGDEITIREKSRNIPRVQELKELAEGHKVPEWLEADHENYSAKMVRVPAREEIDVPVEEHLIVELYSR</sequence>
<keyword evidence="7 10" id="KW-0687">Ribonucleoprotein</keyword>
<dbReference type="InterPro" id="IPR036986">
    <property type="entry name" value="S4_RNA-bd_sf"/>
</dbReference>
<dbReference type="InterPro" id="IPR002942">
    <property type="entry name" value="S4_RNA-bd"/>
</dbReference>
<comment type="caution">
    <text evidence="14">The sequence shown here is derived from an EMBL/GenBank/DDBJ whole genome shotgun (WGS) entry which is preliminary data.</text>
</comment>
<evidence type="ECO:0000256" key="9">
    <source>
        <dbReference type="ARBA" id="ARBA00035254"/>
    </source>
</evidence>
<dbReference type="Pfam" id="PF01479">
    <property type="entry name" value="S4"/>
    <property type="match status" value="1"/>
</dbReference>